<feature type="transmembrane region" description="Helical" evidence="2">
    <location>
        <begin position="86"/>
        <end position="103"/>
    </location>
</feature>
<sequence>MTTHRTDASTDDAQAVIHDPLAGGFPDSPEGRILFWIAVVFSVFQVATAAHLIDLPSQIVRAVHVGFLMLLVFPLMAALRRRGTSLRALAWAMGLAGAAVAAYQWWEYTPLILRAGDPLPRDIVVGVIALLTVFAAAWVLMGPALPIIAGAFLAYCLWGEYLPSPLNHRGYDFAQVIDHMAFGTEGIYGIPTYVSSTYIFLFILFGAFLERAGMVTLFTDIALGLVGHRQGGAAKVAVISSGLMGTISGSGVANVVTTGQFTIPLMKRFGYRPAFAGGVEATSSMGGQLMPPVMGAVAFIMAETLGVEYVEVVRAALIPAILYFASAFWMVHLEAGRHGLRGLAADELPSPLAAIRARWYLLLPLAVLVWLLFSGYTPLFAGTIGLALTVMLILGGSVALGLPDGVMRIVFWIALGLMAAAFFEYGILPVALAIIALVAWNALSRGGRQTLVMCRDSLAEGAKTALPVGVACALVGIIIGTMTLTGAANTFGQFIVHVGRDSLILSLVLTMITCIVLGMGIPTIPNYIITSSIAGPALLELGVPLIVSHMFVFYFGILADLTPPVALACFAAAPIARENGLKISIEAVKVAAAGFVIPYMAVYTPVLMLQDGGPLAQAIGFWPAVAYVLFKTAIAIGLWGVAVIGWLGHPLGWPMRVLAAGAAVTLIAALPVTDEIGLALAATFAVLHWRSRRAAQA</sequence>
<feature type="transmembrane region" description="Helical" evidence="2">
    <location>
        <begin position="379"/>
        <end position="402"/>
    </location>
</feature>
<evidence type="ECO:0000259" key="3">
    <source>
        <dbReference type="Pfam" id="PF06808"/>
    </source>
</evidence>
<evidence type="ECO:0000313" key="4">
    <source>
        <dbReference type="EMBL" id="PPB81195.1"/>
    </source>
</evidence>
<feature type="transmembrane region" description="Helical" evidence="2">
    <location>
        <begin position="503"/>
        <end position="521"/>
    </location>
</feature>
<reference evidence="4 5" key="1">
    <citation type="submission" date="2018-01" db="EMBL/GenBank/DDBJ databases">
        <title>Genomic Encyclopedia of Archaeal and Bacterial Type Strains, Phase II (KMG-II): from individual species to whole genera.</title>
        <authorList>
            <person name="Goeker M."/>
        </authorList>
    </citation>
    <scope>NUCLEOTIDE SEQUENCE [LARGE SCALE GENOMIC DNA]</scope>
    <source>
        <strain evidence="4 5">DSM 12048</strain>
    </source>
</reference>
<dbReference type="OrthoDB" id="9759894at2"/>
<dbReference type="GO" id="GO:0005886">
    <property type="term" value="C:plasma membrane"/>
    <property type="evidence" value="ECO:0007669"/>
    <property type="project" value="UniProtKB-SubCell"/>
</dbReference>
<dbReference type="AlphaFoldDB" id="A0A2S5JIW8"/>
<keyword evidence="1" id="KW-0813">Transport</keyword>
<evidence type="ECO:0000313" key="5">
    <source>
        <dbReference type="Proteomes" id="UP000239736"/>
    </source>
</evidence>
<dbReference type="InterPro" id="IPR010656">
    <property type="entry name" value="DctM"/>
</dbReference>
<comment type="subcellular location">
    <subcellularLocation>
        <location evidence="1">Cell inner membrane</location>
        <topology evidence="1">Multi-pass membrane protein</topology>
    </subcellularLocation>
</comment>
<comment type="caution">
    <text evidence="4">The sequence shown here is derived from an EMBL/GenBank/DDBJ whole genome shotgun (WGS) entry which is preliminary data.</text>
</comment>
<keyword evidence="2" id="KW-1133">Transmembrane helix</keyword>
<feature type="transmembrane region" description="Helical" evidence="2">
    <location>
        <begin position="147"/>
        <end position="166"/>
    </location>
</feature>
<feature type="transmembrane region" description="Helical" evidence="2">
    <location>
        <begin position="357"/>
        <end position="373"/>
    </location>
</feature>
<name>A0A2S5JIW8_9RHOB</name>
<gene>
    <name evidence="4" type="ORF">LV82_01238</name>
</gene>
<dbReference type="Pfam" id="PF06808">
    <property type="entry name" value="DctM"/>
    <property type="match status" value="2"/>
</dbReference>
<feature type="transmembrane region" description="Helical" evidence="2">
    <location>
        <begin position="186"/>
        <end position="209"/>
    </location>
</feature>
<evidence type="ECO:0000256" key="1">
    <source>
        <dbReference type="RuleBase" id="RU369079"/>
    </source>
</evidence>
<accession>A0A2S5JIW8</accession>
<feature type="domain" description="TRAP C4-dicarboxylate transport system permease DctM subunit" evidence="3">
    <location>
        <begin position="129"/>
        <end position="394"/>
    </location>
</feature>
<proteinExistence type="predicted"/>
<feature type="transmembrane region" description="Helical" evidence="2">
    <location>
        <begin position="409"/>
        <end position="440"/>
    </location>
</feature>
<dbReference type="InterPro" id="IPR011853">
    <property type="entry name" value="TRAP_DctM-Dct_fused"/>
</dbReference>
<dbReference type="EMBL" id="PRDS01000003">
    <property type="protein sequence ID" value="PPB81195.1"/>
    <property type="molecule type" value="Genomic_DNA"/>
</dbReference>
<dbReference type="PANTHER" id="PTHR43849:SF2">
    <property type="entry name" value="BLL3936 PROTEIN"/>
    <property type="match status" value="1"/>
</dbReference>
<feature type="transmembrane region" description="Helical" evidence="2">
    <location>
        <begin position="316"/>
        <end position="336"/>
    </location>
</feature>
<feature type="transmembrane region" description="Helical" evidence="2">
    <location>
        <begin position="123"/>
        <end position="140"/>
    </location>
</feature>
<organism evidence="4 5">
    <name type="scientific">Albidovulum inexpectatum</name>
    <dbReference type="NCBI Taxonomy" id="196587"/>
    <lineage>
        <taxon>Bacteria</taxon>
        <taxon>Pseudomonadati</taxon>
        <taxon>Pseudomonadota</taxon>
        <taxon>Alphaproteobacteria</taxon>
        <taxon>Rhodobacterales</taxon>
        <taxon>Paracoccaceae</taxon>
        <taxon>Albidovulum</taxon>
    </lineage>
</organism>
<evidence type="ECO:0000256" key="2">
    <source>
        <dbReference type="SAM" id="Phobius"/>
    </source>
</evidence>
<dbReference type="PANTHER" id="PTHR43849">
    <property type="entry name" value="BLL3936 PROTEIN"/>
    <property type="match status" value="1"/>
</dbReference>
<keyword evidence="1" id="KW-1003">Cell membrane</keyword>
<dbReference type="NCBIfam" id="TIGR02123">
    <property type="entry name" value="TRAP_fused"/>
    <property type="match status" value="1"/>
</dbReference>
<feature type="transmembrane region" description="Helical" evidence="2">
    <location>
        <begin position="59"/>
        <end position="79"/>
    </location>
</feature>
<feature type="transmembrane region" description="Helical" evidence="2">
    <location>
        <begin position="33"/>
        <end position="53"/>
    </location>
</feature>
<keyword evidence="5" id="KW-1185">Reference proteome</keyword>
<keyword evidence="2" id="KW-0812">Transmembrane</keyword>
<dbReference type="GO" id="GO:0022857">
    <property type="term" value="F:transmembrane transporter activity"/>
    <property type="evidence" value="ECO:0007669"/>
    <property type="project" value="UniProtKB-UniRule"/>
</dbReference>
<dbReference type="RefSeq" id="WP_104070021.1">
    <property type="nucleotide sequence ID" value="NZ_PRDS01000003.1"/>
</dbReference>
<comment type="function">
    <text evidence="1">Part of the tripartite ATP-independent periplasmic (TRAP) transport system.</text>
</comment>
<keyword evidence="2" id="KW-0472">Membrane</keyword>
<protein>
    <submittedName>
        <fullName evidence="4">TRAP transporter 4TM/12TM fusion protein</fullName>
    </submittedName>
</protein>
<feature type="transmembrane region" description="Helical" evidence="2">
    <location>
        <begin position="465"/>
        <end position="491"/>
    </location>
</feature>
<dbReference type="Proteomes" id="UP000239736">
    <property type="component" value="Unassembled WGS sequence"/>
</dbReference>
<feature type="transmembrane region" description="Helical" evidence="2">
    <location>
        <begin position="587"/>
        <end position="609"/>
    </location>
</feature>
<feature type="transmembrane region" description="Helical" evidence="2">
    <location>
        <begin position="659"/>
        <end position="687"/>
    </location>
</feature>
<keyword evidence="1" id="KW-0997">Cell inner membrane</keyword>
<feature type="transmembrane region" description="Helical" evidence="2">
    <location>
        <begin position="621"/>
        <end position="647"/>
    </location>
</feature>
<feature type="domain" description="TRAP C4-dicarboxylate transport system permease DctM subunit" evidence="3">
    <location>
        <begin position="410"/>
        <end position="610"/>
    </location>
</feature>